<keyword evidence="1" id="KW-1133">Transmembrane helix</keyword>
<proteinExistence type="predicted"/>
<comment type="caution">
    <text evidence="2">The sequence shown here is derived from an EMBL/GenBank/DDBJ whole genome shotgun (WGS) entry which is preliminary data.</text>
</comment>
<gene>
    <name evidence="2" type="ORF">E6Q80_01735</name>
</gene>
<dbReference type="AlphaFoldDB" id="A0A5C7TA27"/>
<keyword evidence="1" id="KW-0472">Membrane</keyword>
<dbReference type="Proteomes" id="UP000321192">
    <property type="component" value="Unassembled WGS sequence"/>
</dbReference>
<evidence type="ECO:0000256" key="1">
    <source>
        <dbReference type="SAM" id="Phobius"/>
    </source>
</evidence>
<sequence>MTASRAAIAGAIGTRLQRWLFRVDGPEAGPITLGQRRIFVLPTGFGLALALTLLVMLLASINYNLSLGFALTFLIGGIAWVSIHHAFRNLVDLTVSPGRSEAVFCGEAARFGVQLHNTGLRPRLGLQLWPRGGSSDEAAFDIAPEASSVPVVTIPTHRRGWLPLPRLQLETRHPLGLIRAWSLFQPDQRCLVYPAPAADAPPFYHAGDAQPGSTAQGRGRDDFAGLRHHQASDSPRHVAWKTVARGGPWRTKEFDGGGSQRLWLDWQQLPPGTGTEARLSALARWVVDADAAGIEYGLRLPGLELPPAAGGAHRHACLAALALFELPTAHAQPAS</sequence>
<reference evidence="2 3" key="1">
    <citation type="submission" date="2018-09" db="EMBL/GenBank/DDBJ databases">
        <title>Metagenome Assembled Genomes from an Advanced Water Purification Facility.</title>
        <authorList>
            <person name="Stamps B.W."/>
            <person name="Spear J.R."/>
        </authorList>
    </citation>
    <scope>NUCLEOTIDE SEQUENCE [LARGE SCALE GENOMIC DNA]</scope>
    <source>
        <strain evidence="2">Bin_27_1</strain>
    </source>
</reference>
<protein>
    <submittedName>
        <fullName evidence="2">DUF58 domain-containing protein</fullName>
    </submittedName>
</protein>
<evidence type="ECO:0000313" key="3">
    <source>
        <dbReference type="Proteomes" id="UP000321192"/>
    </source>
</evidence>
<dbReference type="RefSeq" id="WP_276656572.1">
    <property type="nucleotide sequence ID" value="NZ_SSFD01000027.1"/>
</dbReference>
<feature type="transmembrane region" description="Helical" evidence="1">
    <location>
        <begin position="38"/>
        <end position="59"/>
    </location>
</feature>
<dbReference type="PANTHER" id="PTHR34351">
    <property type="entry name" value="SLR1927 PROTEIN-RELATED"/>
    <property type="match status" value="1"/>
</dbReference>
<evidence type="ECO:0000313" key="2">
    <source>
        <dbReference type="EMBL" id="TXH91791.1"/>
    </source>
</evidence>
<feature type="transmembrane region" description="Helical" evidence="1">
    <location>
        <begin position="65"/>
        <end position="83"/>
    </location>
</feature>
<keyword evidence="1" id="KW-0812">Transmembrane</keyword>
<name>A0A5C7TA27_THASP</name>
<dbReference type="EMBL" id="SSFD01000027">
    <property type="protein sequence ID" value="TXH91791.1"/>
    <property type="molecule type" value="Genomic_DNA"/>
</dbReference>
<dbReference type="PANTHER" id="PTHR34351:SF1">
    <property type="entry name" value="SLR1927 PROTEIN"/>
    <property type="match status" value="1"/>
</dbReference>
<accession>A0A5C7TA27</accession>
<organism evidence="2 3">
    <name type="scientific">Thauera aminoaromatica</name>
    <dbReference type="NCBI Taxonomy" id="164330"/>
    <lineage>
        <taxon>Bacteria</taxon>
        <taxon>Pseudomonadati</taxon>
        <taxon>Pseudomonadota</taxon>
        <taxon>Betaproteobacteria</taxon>
        <taxon>Rhodocyclales</taxon>
        <taxon>Zoogloeaceae</taxon>
        <taxon>Thauera</taxon>
    </lineage>
</organism>